<dbReference type="CDD" id="cd02933">
    <property type="entry name" value="OYE_like_FMN"/>
    <property type="match status" value="1"/>
</dbReference>
<reference evidence="2 3" key="1">
    <citation type="submission" date="2022-04" db="EMBL/GenBank/DDBJ databases">
        <authorList>
            <person name="Huq M.A."/>
        </authorList>
    </citation>
    <scope>NUCLEOTIDE SEQUENCE [LARGE SCALE GENOMIC DNA]</scope>
    <source>
        <strain evidence="2 3">MAH-33</strain>
    </source>
</reference>
<dbReference type="PANTHER" id="PTHR22893">
    <property type="entry name" value="NADH OXIDOREDUCTASE-RELATED"/>
    <property type="match status" value="1"/>
</dbReference>
<dbReference type="InterPro" id="IPR045247">
    <property type="entry name" value="Oye-like"/>
</dbReference>
<evidence type="ECO:0000259" key="1">
    <source>
        <dbReference type="Pfam" id="PF00724"/>
    </source>
</evidence>
<dbReference type="EMBL" id="JALKHS010000001">
    <property type="protein sequence ID" value="MCK0530006.1"/>
    <property type="molecule type" value="Genomic_DNA"/>
</dbReference>
<evidence type="ECO:0000313" key="3">
    <source>
        <dbReference type="Proteomes" id="UP001203512"/>
    </source>
</evidence>
<dbReference type="PANTHER" id="PTHR22893:SF91">
    <property type="entry name" value="NADPH DEHYDROGENASE 2-RELATED"/>
    <property type="match status" value="1"/>
</dbReference>
<dbReference type="InterPro" id="IPR013785">
    <property type="entry name" value="Aldolase_TIM"/>
</dbReference>
<dbReference type="Proteomes" id="UP001203512">
    <property type="component" value="Unassembled WGS sequence"/>
</dbReference>
<feature type="domain" description="NADH:flavin oxidoreductase/NADH oxidase N-terminal" evidence="1">
    <location>
        <begin position="3"/>
        <end position="330"/>
    </location>
</feature>
<dbReference type="Gene3D" id="3.20.20.70">
    <property type="entry name" value="Aldolase class I"/>
    <property type="match status" value="1"/>
</dbReference>
<comment type="caution">
    <text evidence="2">The sequence shown here is derived from an EMBL/GenBank/DDBJ whole genome shotgun (WGS) entry which is preliminary data.</text>
</comment>
<dbReference type="RefSeq" id="WP_247229415.1">
    <property type="nucleotide sequence ID" value="NZ_JALKHS010000001.1"/>
</dbReference>
<name>A0ABT0DSB4_9SPHN</name>
<proteinExistence type="predicted"/>
<keyword evidence="3" id="KW-1185">Reference proteome</keyword>
<organism evidence="2 3">
    <name type="scientific">Sphingobium agri</name>
    <dbReference type="NCBI Taxonomy" id="2933566"/>
    <lineage>
        <taxon>Bacteria</taxon>
        <taxon>Pseudomonadati</taxon>
        <taxon>Pseudomonadota</taxon>
        <taxon>Alphaproteobacteria</taxon>
        <taxon>Sphingomonadales</taxon>
        <taxon>Sphingomonadaceae</taxon>
        <taxon>Sphingobium</taxon>
    </lineage>
</organism>
<gene>
    <name evidence="2" type="ORF">MU848_00245</name>
</gene>
<evidence type="ECO:0000313" key="2">
    <source>
        <dbReference type="EMBL" id="MCK0530006.1"/>
    </source>
</evidence>
<dbReference type="InterPro" id="IPR001155">
    <property type="entry name" value="OxRdtase_FMN_N"/>
</dbReference>
<dbReference type="Pfam" id="PF00724">
    <property type="entry name" value="Oxidored_FMN"/>
    <property type="match status" value="1"/>
</dbReference>
<dbReference type="SUPFAM" id="SSF51395">
    <property type="entry name" value="FMN-linked oxidoreductases"/>
    <property type="match status" value="1"/>
</dbReference>
<protein>
    <submittedName>
        <fullName evidence="2">Alkene reductase</fullName>
    </submittedName>
</protein>
<sequence length="357" mass="38060">MTDIFSPVTLGDIALSNRIVMAPMTRDRAGPGDVPTDIMVEYYRQRASAGLIVTEGTQPSPTGKGYWRTPGIHSEAQVEGWRKVADAVHGAGGKIVMQLMHVGRAAVQANKDADAETVSPSAIQCPDKIPGPDGVPVETVVPRALETDEIPGVIAEYVKAARNAIAAGLDGIELHCASGYLPMQFLSSNSNQRTDRYGGSVENRIRFVVELLQALAAAVGAGRVGFRICPGVKFNGMDDANPHETYAALLRAIDGLGLAYCHLIHIPLEGQDALDLVRDNWSGPLIENGGLNLEKASAVIAEGKAEAVSFGYLYIANPDLVERFQTGAALNKANRANFYTGDGDDRIGYLDYALLDA</sequence>
<accession>A0ABT0DSB4</accession>